<proteinExistence type="inferred from homology"/>
<comment type="similarity">
    <text evidence="1 3 4">Belongs to the glutamine synthetase family.</text>
</comment>
<dbReference type="Gene3D" id="3.30.590.10">
    <property type="entry name" value="Glutamine synthetase/guanido kinase, catalytic domain"/>
    <property type="match status" value="1"/>
</dbReference>
<dbReference type="InterPro" id="IPR014746">
    <property type="entry name" value="Gln_synth/guanido_kin_cat_dom"/>
</dbReference>
<keyword evidence="2" id="KW-0436">Ligase</keyword>
<evidence type="ECO:0000256" key="4">
    <source>
        <dbReference type="RuleBase" id="RU000384"/>
    </source>
</evidence>
<evidence type="ECO:0000313" key="7">
    <source>
        <dbReference type="Proteomes" id="UP001500575"/>
    </source>
</evidence>
<organism evidence="6 7">
    <name type="scientific">Nocardioides bigeumensis</name>
    <dbReference type="NCBI Taxonomy" id="433657"/>
    <lineage>
        <taxon>Bacteria</taxon>
        <taxon>Bacillati</taxon>
        <taxon>Actinomycetota</taxon>
        <taxon>Actinomycetes</taxon>
        <taxon>Propionibacteriales</taxon>
        <taxon>Nocardioidaceae</taxon>
        <taxon>Nocardioides</taxon>
    </lineage>
</organism>
<dbReference type="Gene3D" id="3.10.20.70">
    <property type="entry name" value="Glutamine synthetase, N-terminal domain"/>
    <property type="match status" value="1"/>
</dbReference>
<feature type="domain" description="GS catalytic" evidence="5">
    <location>
        <begin position="127"/>
        <end position="464"/>
    </location>
</feature>
<evidence type="ECO:0000256" key="1">
    <source>
        <dbReference type="ARBA" id="ARBA00009897"/>
    </source>
</evidence>
<comment type="caution">
    <text evidence="6">The sequence shown here is derived from an EMBL/GenBank/DDBJ whole genome shotgun (WGS) entry which is preliminary data.</text>
</comment>
<dbReference type="InterPro" id="IPR008146">
    <property type="entry name" value="Gln_synth_cat_dom"/>
</dbReference>
<dbReference type="Proteomes" id="UP001500575">
    <property type="component" value="Unassembled WGS sequence"/>
</dbReference>
<evidence type="ECO:0000313" key="6">
    <source>
        <dbReference type="EMBL" id="GAA2119875.1"/>
    </source>
</evidence>
<evidence type="ECO:0000259" key="5">
    <source>
        <dbReference type="PROSITE" id="PS51987"/>
    </source>
</evidence>
<dbReference type="EMBL" id="BAAAQQ010000004">
    <property type="protein sequence ID" value="GAA2119875.1"/>
    <property type="molecule type" value="Genomic_DNA"/>
</dbReference>
<dbReference type="PANTHER" id="PTHR43785">
    <property type="entry name" value="GAMMA-GLUTAMYLPUTRESCINE SYNTHETASE"/>
    <property type="match status" value="1"/>
</dbReference>
<dbReference type="PROSITE" id="PS51987">
    <property type="entry name" value="GS_CATALYTIC"/>
    <property type="match status" value="1"/>
</dbReference>
<reference evidence="7" key="1">
    <citation type="journal article" date="2019" name="Int. J. Syst. Evol. Microbiol.">
        <title>The Global Catalogue of Microorganisms (GCM) 10K type strain sequencing project: providing services to taxonomists for standard genome sequencing and annotation.</title>
        <authorList>
            <consortium name="The Broad Institute Genomics Platform"/>
            <consortium name="The Broad Institute Genome Sequencing Center for Infectious Disease"/>
            <person name="Wu L."/>
            <person name="Ma J."/>
        </authorList>
    </citation>
    <scope>NUCLEOTIDE SEQUENCE [LARGE SCALE GENOMIC DNA]</scope>
    <source>
        <strain evidence="7">JCM 16021</strain>
    </source>
</reference>
<keyword evidence="7" id="KW-1185">Reference proteome</keyword>
<protein>
    <submittedName>
        <fullName evidence="6">Glutamine synthetase family protein</fullName>
    </submittedName>
</protein>
<name>A0ABP5JP70_9ACTN</name>
<dbReference type="SUPFAM" id="SSF55931">
    <property type="entry name" value="Glutamine synthetase/guanido kinase"/>
    <property type="match status" value="1"/>
</dbReference>
<accession>A0ABP5JP70</accession>
<dbReference type="PANTHER" id="PTHR43785:SF12">
    <property type="entry name" value="TYPE-1 GLUTAMINE SYNTHETASE 2"/>
    <property type="match status" value="1"/>
</dbReference>
<evidence type="ECO:0000256" key="3">
    <source>
        <dbReference type="PROSITE-ProRule" id="PRU01331"/>
    </source>
</evidence>
<dbReference type="SMART" id="SM01230">
    <property type="entry name" value="Gln-synt_C"/>
    <property type="match status" value="1"/>
</dbReference>
<gene>
    <name evidence="6" type="ORF">GCM10009843_12890</name>
</gene>
<dbReference type="RefSeq" id="WP_344302849.1">
    <property type="nucleotide sequence ID" value="NZ_BAAAQQ010000004.1"/>
</dbReference>
<sequence>MTEPVLDEAERESRRVHAEELVPGLADAGIVAVATSFVDNAGISRAKSVPLDRLPYLASWGVGFSPSFDFFRGDDWVAAPATGEGPVGDHRIVPDLDRLVVLGAQPGWAWAPGERWEQSGAAYAADSRLLLRRLVGSLAERGLSVRAAYEIEWVVSAGTGDEHAPATLGPAYGLTRLAELSDYCRDVLTTLAGQGVVVEQFHPEYAPGQLELSVAVEDPIGAADTSVLVRHTIRAVGLRHGLRTSFSPKVDAAGVGNGGHVHLSLSRDFRNLMSGDEQGLHGQTDEGQGFAAGILEHLPGLLALGAPSAASYLRLVPQHWAGAYACWGLENREAALRFVTGSAGQESSAANLEVKCVDLHANPYLLLAGLLVAGTAGLDSGARLPAPVDVDPASLGDDVLAERGVQRLPVDLRAALDAFLADEILTAGLGAALVTGIRAVRESEIERFDGVAPEDVAAASRWAH</sequence>
<evidence type="ECO:0000256" key="2">
    <source>
        <dbReference type="ARBA" id="ARBA00022598"/>
    </source>
</evidence>
<dbReference type="Pfam" id="PF00120">
    <property type="entry name" value="Gln-synt_C"/>
    <property type="match status" value="1"/>
</dbReference>
<dbReference type="InterPro" id="IPR036651">
    <property type="entry name" value="Gln_synt_N_sf"/>
</dbReference>